<evidence type="ECO:0000313" key="4">
    <source>
        <dbReference type="Proteomes" id="UP001190700"/>
    </source>
</evidence>
<dbReference type="AlphaFoldDB" id="A0AAE0G2U7"/>
<proteinExistence type="predicted"/>
<feature type="domain" description="Lipoyl-binding" evidence="1">
    <location>
        <begin position="95"/>
        <end position="148"/>
    </location>
</feature>
<organism evidence="3 4">
    <name type="scientific">Cymbomonas tetramitiformis</name>
    <dbReference type="NCBI Taxonomy" id="36881"/>
    <lineage>
        <taxon>Eukaryota</taxon>
        <taxon>Viridiplantae</taxon>
        <taxon>Chlorophyta</taxon>
        <taxon>Pyramimonadophyceae</taxon>
        <taxon>Pyramimonadales</taxon>
        <taxon>Pyramimonadaceae</taxon>
        <taxon>Cymbomonas</taxon>
    </lineage>
</organism>
<dbReference type="Gene3D" id="2.40.50.100">
    <property type="match status" value="1"/>
</dbReference>
<dbReference type="EMBL" id="LGRX02010324">
    <property type="protein sequence ID" value="KAK3270553.1"/>
    <property type="molecule type" value="Genomic_DNA"/>
</dbReference>
<accession>A0AAE0G2U7</accession>
<keyword evidence="4" id="KW-1185">Reference proteome</keyword>
<reference evidence="3 4" key="1">
    <citation type="journal article" date="2015" name="Genome Biol. Evol.">
        <title>Comparative Genomics of a Bacterivorous Green Alga Reveals Evolutionary Causalities and Consequences of Phago-Mixotrophic Mode of Nutrition.</title>
        <authorList>
            <person name="Burns J.A."/>
            <person name="Paasch A."/>
            <person name="Narechania A."/>
            <person name="Kim E."/>
        </authorList>
    </citation>
    <scope>NUCLEOTIDE SEQUENCE [LARGE SCALE GENOMIC DNA]</scope>
    <source>
        <strain evidence="3">PLY_AMNH</strain>
    </source>
</reference>
<gene>
    <name evidence="3" type="ORF">CYMTET_21053</name>
    <name evidence="2" type="ORF">CYMTET_27116</name>
</gene>
<evidence type="ECO:0000259" key="1">
    <source>
        <dbReference type="Pfam" id="PF00364"/>
    </source>
</evidence>
<dbReference type="SUPFAM" id="SSF51230">
    <property type="entry name" value="Single hybrid motif"/>
    <property type="match status" value="1"/>
</dbReference>
<dbReference type="Proteomes" id="UP001190700">
    <property type="component" value="Unassembled WGS sequence"/>
</dbReference>
<dbReference type="Pfam" id="PF00364">
    <property type="entry name" value="Biotin_lipoyl"/>
    <property type="match status" value="1"/>
</dbReference>
<name>A0AAE0G2U7_9CHLO</name>
<dbReference type="InterPro" id="IPR000089">
    <property type="entry name" value="Biotin_lipoyl"/>
</dbReference>
<protein>
    <recommendedName>
        <fullName evidence="1">Lipoyl-binding domain-containing protein</fullName>
    </recommendedName>
</protein>
<comment type="caution">
    <text evidence="3">The sequence shown here is derived from an EMBL/GenBank/DDBJ whole genome shotgun (WGS) entry which is preliminary data.</text>
</comment>
<sequence>MATSPLSRGLFMDSGSNFARATYQLLHVGKSGSSNAVDRWGTSSPFPLQGTAASVLVRGASAGHMHTEAADEEDRFDIKAPFISDQVSIPDGIVGEVAEIVCEVGEVVAEGDIIVIIETHKAAINVKATGAPFLEIVKIMVTEGQEVRELESMVVVQASGC</sequence>
<dbReference type="InterPro" id="IPR011053">
    <property type="entry name" value="Single_hybrid_motif"/>
</dbReference>
<reference evidence="3" key="2">
    <citation type="submission" date="2023-06" db="EMBL/GenBank/DDBJ databases">
        <title>Long-read-based genome assembly of the green algal bacterivore Cymbomonas tetramitiformis.</title>
        <authorList>
            <person name="Gyaltshen Y."/>
            <person name="Rozenberg A."/>
            <person name="Paasch A."/>
            <person name="Burns J.A."/>
            <person name="Warring S."/>
            <person name="Larson R."/>
            <person name="Maurer-Alcala X."/>
            <person name="Dacks J."/>
            <person name="Kim E."/>
        </authorList>
    </citation>
    <scope>NUCLEOTIDE SEQUENCE</scope>
    <source>
        <strain evidence="3">PLY_AMNH</strain>
    </source>
</reference>
<dbReference type="EMBL" id="LGRX02014780">
    <property type="protein sequence ID" value="KAK3264126.1"/>
    <property type="molecule type" value="Genomic_DNA"/>
</dbReference>
<evidence type="ECO:0000313" key="3">
    <source>
        <dbReference type="EMBL" id="KAK3270553.1"/>
    </source>
</evidence>
<evidence type="ECO:0000313" key="2">
    <source>
        <dbReference type="EMBL" id="KAK3264126.1"/>
    </source>
</evidence>